<comment type="caution">
    <text evidence="5">The sequence shown here is derived from an EMBL/GenBank/DDBJ whole genome shotgun (WGS) entry which is preliminary data.</text>
</comment>
<organism evidence="5 6">
    <name type="scientific">Paenibacillus cellulosilyticus</name>
    <dbReference type="NCBI Taxonomy" id="375489"/>
    <lineage>
        <taxon>Bacteria</taxon>
        <taxon>Bacillati</taxon>
        <taxon>Bacillota</taxon>
        <taxon>Bacilli</taxon>
        <taxon>Bacillales</taxon>
        <taxon>Paenibacillaceae</taxon>
        <taxon>Paenibacillus</taxon>
    </lineage>
</organism>
<dbReference type="SUPFAM" id="SSF53822">
    <property type="entry name" value="Periplasmic binding protein-like I"/>
    <property type="match status" value="1"/>
</dbReference>
<dbReference type="AlphaFoldDB" id="A0A2V2YT66"/>
<dbReference type="Gene3D" id="3.40.50.2300">
    <property type="match status" value="2"/>
</dbReference>
<keyword evidence="3" id="KW-0732">Signal</keyword>
<comment type="similarity">
    <text evidence="2">Belongs to the bacterial solute-binding protein 2 family.</text>
</comment>
<dbReference type="CDD" id="cd06309">
    <property type="entry name" value="PBP1_galactofuranose_YtfQ-like"/>
    <property type="match status" value="1"/>
</dbReference>
<protein>
    <submittedName>
        <fullName evidence="5">Monosaccharide ABC transporter substrate-binding protein (CUT2 family)</fullName>
    </submittedName>
</protein>
<dbReference type="PROSITE" id="PS51257">
    <property type="entry name" value="PROKAR_LIPOPROTEIN"/>
    <property type="match status" value="1"/>
</dbReference>
<reference evidence="5 6" key="1">
    <citation type="submission" date="2018-05" db="EMBL/GenBank/DDBJ databases">
        <title>Genomic Encyclopedia of Type Strains, Phase III (KMG-III): the genomes of soil and plant-associated and newly described type strains.</title>
        <authorList>
            <person name="Whitman W."/>
        </authorList>
    </citation>
    <scope>NUCLEOTIDE SEQUENCE [LARGE SCALE GENOMIC DNA]</scope>
    <source>
        <strain evidence="5 6">CECT 5696</strain>
    </source>
</reference>
<evidence type="ECO:0000259" key="4">
    <source>
        <dbReference type="Pfam" id="PF13407"/>
    </source>
</evidence>
<dbReference type="PANTHER" id="PTHR46847">
    <property type="entry name" value="D-ALLOSE-BINDING PERIPLASMIC PROTEIN-RELATED"/>
    <property type="match status" value="1"/>
</dbReference>
<evidence type="ECO:0000313" key="6">
    <source>
        <dbReference type="Proteomes" id="UP000246635"/>
    </source>
</evidence>
<comment type="subcellular location">
    <subcellularLocation>
        <location evidence="1">Cell envelope</location>
    </subcellularLocation>
</comment>
<accession>A0A2V2YT66</accession>
<evidence type="ECO:0000256" key="1">
    <source>
        <dbReference type="ARBA" id="ARBA00004196"/>
    </source>
</evidence>
<dbReference type="Proteomes" id="UP000246635">
    <property type="component" value="Unassembled WGS sequence"/>
</dbReference>
<dbReference type="Pfam" id="PF13407">
    <property type="entry name" value="Peripla_BP_4"/>
    <property type="match status" value="1"/>
</dbReference>
<dbReference type="InterPro" id="IPR025997">
    <property type="entry name" value="SBP_2_dom"/>
</dbReference>
<feature type="domain" description="Periplasmic binding protein" evidence="4">
    <location>
        <begin position="76"/>
        <end position="336"/>
    </location>
</feature>
<evidence type="ECO:0000256" key="3">
    <source>
        <dbReference type="ARBA" id="ARBA00022729"/>
    </source>
</evidence>
<dbReference type="GO" id="GO:0030246">
    <property type="term" value="F:carbohydrate binding"/>
    <property type="evidence" value="ECO:0007669"/>
    <property type="project" value="UniProtKB-ARBA"/>
</dbReference>
<evidence type="ECO:0000313" key="5">
    <source>
        <dbReference type="EMBL" id="PWW00897.1"/>
    </source>
</evidence>
<sequence>MRVGSKLARRAHFSIGMIITLFLLLPVLAGCQGGDPKASTDTGSVTSDTAVLQTDGLSDTGDATPPAAQRPLVLGFSQLGTESDWRNANTRSIKEAATEAGIDLLFDNADQSQQKQIEAVRSFIQRKVDVIAIAPVIETGWEPVLKEAKDAGIPVIISDRSANVSDPSLYVSFIGSDFYEEGQKAGKYLVDKIRGMSGPVGLVELRGTEGSSPSIERGKGFRDQLEKKKANVVLLRSEAADFTFEKGKETMRRFLEEEGANIKVLYAHNDDMALGAVEAIEEYGLRPGKDIIIISVDGTKAGFEMMAAGKINCIVECNPLLGPILMQAVKELAEGRQLPKRISTPESVYTETMAKDEVGKRQY</sequence>
<dbReference type="EMBL" id="QGTQ01000011">
    <property type="protein sequence ID" value="PWW00897.1"/>
    <property type="molecule type" value="Genomic_DNA"/>
</dbReference>
<keyword evidence="6" id="KW-1185">Reference proteome</keyword>
<dbReference type="RefSeq" id="WP_245946706.1">
    <property type="nucleotide sequence ID" value="NZ_CP054613.1"/>
</dbReference>
<dbReference type="InterPro" id="IPR028082">
    <property type="entry name" value="Peripla_BP_I"/>
</dbReference>
<proteinExistence type="inferred from homology"/>
<evidence type="ECO:0000256" key="2">
    <source>
        <dbReference type="ARBA" id="ARBA00007639"/>
    </source>
</evidence>
<gene>
    <name evidence="5" type="ORF">DFQ01_11142</name>
</gene>
<dbReference type="PANTHER" id="PTHR46847:SF3">
    <property type="entry name" value="GALACTOFURANOSE-BINDING PROTEIN YTFQ"/>
    <property type="match status" value="1"/>
</dbReference>
<name>A0A2V2YT66_9BACL</name>
<dbReference type="GO" id="GO:0030313">
    <property type="term" value="C:cell envelope"/>
    <property type="evidence" value="ECO:0007669"/>
    <property type="project" value="UniProtKB-SubCell"/>
</dbReference>